<dbReference type="Gene3D" id="1.10.10.60">
    <property type="entry name" value="Homeodomain-like"/>
    <property type="match status" value="2"/>
</dbReference>
<feature type="transmembrane region" description="Helical" evidence="5">
    <location>
        <begin position="166"/>
        <end position="185"/>
    </location>
</feature>
<dbReference type="Proteomes" id="UP000321413">
    <property type="component" value="Unassembled WGS sequence"/>
</dbReference>
<feature type="transmembrane region" description="Helical" evidence="5">
    <location>
        <begin position="38"/>
        <end position="57"/>
    </location>
</feature>
<accession>A0A5C7G085</accession>
<keyword evidence="5" id="KW-0472">Membrane</keyword>
<evidence type="ECO:0000256" key="5">
    <source>
        <dbReference type="SAM" id="Phobius"/>
    </source>
</evidence>
<dbReference type="SUPFAM" id="SSF46689">
    <property type="entry name" value="Homeodomain-like"/>
    <property type="match status" value="1"/>
</dbReference>
<proteinExistence type="predicted"/>
<reference evidence="7 8" key="1">
    <citation type="submission" date="2019-08" db="EMBL/GenBank/DDBJ databases">
        <title>Massilia golmudensis sp. nov., isolated from sand in the Qinghai-Tibetan Plateau.</title>
        <authorList>
            <person name="Zhang B."/>
        </authorList>
    </citation>
    <scope>NUCLEOTIDE SEQUENCE [LARGE SCALE GENOMIC DNA]</scope>
    <source>
        <strain evidence="7 8">GEM5</strain>
    </source>
</reference>
<keyword evidence="5" id="KW-0812">Transmembrane</keyword>
<evidence type="ECO:0000313" key="7">
    <source>
        <dbReference type="EMBL" id="TXF96888.1"/>
    </source>
</evidence>
<gene>
    <name evidence="7" type="ORF">FVD38_22600</name>
</gene>
<keyword evidence="8" id="KW-1185">Reference proteome</keyword>
<keyword evidence="2" id="KW-0238">DNA-binding</keyword>
<dbReference type="PANTHER" id="PTHR43280">
    <property type="entry name" value="ARAC-FAMILY TRANSCRIPTIONAL REGULATOR"/>
    <property type="match status" value="1"/>
</dbReference>
<dbReference type="EMBL" id="VPFD01000031">
    <property type="protein sequence ID" value="TXF96888.1"/>
    <property type="molecule type" value="Genomic_DNA"/>
</dbReference>
<evidence type="ECO:0000259" key="6">
    <source>
        <dbReference type="PROSITE" id="PS01124"/>
    </source>
</evidence>
<dbReference type="GO" id="GO:0003700">
    <property type="term" value="F:DNA-binding transcription factor activity"/>
    <property type="evidence" value="ECO:0007669"/>
    <property type="project" value="InterPro"/>
</dbReference>
<feature type="transmembrane region" description="Helical" evidence="5">
    <location>
        <begin position="63"/>
        <end position="84"/>
    </location>
</feature>
<evidence type="ECO:0000256" key="2">
    <source>
        <dbReference type="ARBA" id="ARBA00023125"/>
    </source>
</evidence>
<evidence type="ECO:0000256" key="3">
    <source>
        <dbReference type="ARBA" id="ARBA00023163"/>
    </source>
</evidence>
<dbReference type="PANTHER" id="PTHR43280:SF29">
    <property type="entry name" value="ARAC-FAMILY TRANSCRIPTIONAL REGULATOR"/>
    <property type="match status" value="1"/>
</dbReference>
<dbReference type="InterPro" id="IPR018060">
    <property type="entry name" value="HTH_AraC"/>
</dbReference>
<dbReference type="Pfam" id="PF12833">
    <property type="entry name" value="HTH_18"/>
    <property type="match status" value="1"/>
</dbReference>
<sequence length="393" mass="43670">MMSSQLLFLFSVLGGVNGVFLALYFFTRRSNRLTHAMLGALLISVGFRTVKSTFYYFNPDLAIEFLQIGLAACLLIGPLTYLYVDSHLADLKASAANDRWRWHLLSASCIILIAVNFPYSQYPNAWFYYVCGIHGYWFAYLLLAGKKLWQSRAVLRDADGKLIRGNILLLSVYSGSFLLLAAYVTTPLTSYIVGALSFTFSVHVAILSWIVHHGAKAEVAKKEKYQNRKLTGQDAGELIESLNRVMREQQLYLNPNLSLALLAKKVGNLQTTVSQVINENLGKSFNLYINEFRIQHAQDLLISESRMNMGLVAECSGFNSTSTFFAAFKKTTGQTPASYRAARASASLPSCTDRTVGTPRRSLSGPLSGPWKYATQPKLRQPLPPIVSCSRPG</sequence>
<feature type="transmembrane region" description="Helical" evidence="5">
    <location>
        <begin position="126"/>
        <end position="145"/>
    </location>
</feature>
<keyword evidence="1" id="KW-0805">Transcription regulation</keyword>
<dbReference type="AlphaFoldDB" id="A0A5C7G085"/>
<feature type="region of interest" description="Disordered" evidence="4">
    <location>
        <begin position="350"/>
        <end position="374"/>
    </location>
</feature>
<name>A0A5C7G085_9BURK</name>
<dbReference type="PROSITE" id="PS01124">
    <property type="entry name" value="HTH_ARAC_FAMILY_2"/>
    <property type="match status" value="1"/>
</dbReference>
<dbReference type="SMART" id="SM00342">
    <property type="entry name" value="HTH_ARAC"/>
    <property type="match status" value="1"/>
</dbReference>
<evidence type="ECO:0000256" key="1">
    <source>
        <dbReference type="ARBA" id="ARBA00023015"/>
    </source>
</evidence>
<organism evidence="7 8">
    <name type="scientific">Massilia arenae</name>
    <dbReference type="NCBI Taxonomy" id="2603288"/>
    <lineage>
        <taxon>Bacteria</taxon>
        <taxon>Pseudomonadati</taxon>
        <taxon>Pseudomonadota</taxon>
        <taxon>Betaproteobacteria</taxon>
        <taxon>Burkholderiales</taxon>
        <taxon>Oxalobacteraceae</taxon>
        <taxon>Telluria group</taxon>
        <taxon>Massilia</taxon>
    </lineage>
</organism>
<feature type="transmembrane region" description="Helical" evidence="5">
    <location>
        <begin position="104"/>
        <end position="120"/>
    </location>
</feature>
<feature type="transmembrane region" description="Helical" evidence="5">
    <location>
        <begin position="191"/>
        <end position="211"/>
    </location>
</feature>
<dbReference type="GO" id="GO:0043565">
    <property type="term" value="F:sequence-specific DNA binding"/>
    <property type="evidence" value="ECO:0007669"/>
    <property type="project" value="InterPro"/>
</dbReference>
<feature type="transmembrane region" description="Helical" evidence="5">
    <location>
        <begin position="6"/>
        <end position="26"/>
    </location>
</feature>
<keyword evidence="3" id="KW-0804">Transcription</keyword>
<comment type="caution">
    <text evidence="7">The sequence shown here is derived from an EMBL/GenBank/DDBJ whole genome shotgun (WGS) entry which is preliminary data.</text>
</comment>
<keyword evidence="5" id="KW-1133">Transmembrane helix</keyword>
<protein>
    <submittedName>
        <fullName evidence="7">AraC family transcriptional regulator</fullName>
    </submittedName>
</protein>
<feature type="domain" description="HTH araC/xylS-type" evidence="6">
    <location>
        <begin position="243"/>
        <end position="342"/>
    </location>
</feature>
<evidence type="ECO:0000256" key="4">
    <source>
        <dbReference type="SAM" id="MobiDB-lite"/>
    </source>
</evidence>
<evidence type="ECO:0000313" key="8">
    <source>
        <dbReference type="Proteomes" id="UP000321413"/>
    </source>
</evidence>
<dbReference type="InterPro" id="IPR009057">
    <property type="entry name" value="Homeodomain-like_sf"/>
</dbReference>